<organism evidence="7 8">
    <name type="scientific">Nonomuraea turkmeniaca</name>
    <dbReference type="NCBI Taxonomy" id="103838"/>
    <lineage>
        <taxon>Bacteria</taxon>
        <taxon>Bacillati</taxon>
        <taxon>Actinomycetota</taxon>
        <taxon>Actinomycetes</taxon>
        <taxon>Streptosporangiales</taxon>
        <taxon>Streptosporangiaceae</taxon>
        <taxon>Nonomuraea</taxon>
    </lineage>
</organism>
<feature type="domain" description="VWFA" evidence="6">
    <location>
        <begin position="87"/>
        <end position="275"/>
    </location>
</feature>
<proteinExistence type="predicted"/>
<dbReference type="EMBL" id="VCKY01000031">
    <property type="protein sequence ID" value="TMR22306.1"/>
    <property type="molecule type" value="Genomic_DNA"/>
</dbReference>
<dbReference type="PROSITE" id="PS50234">
    <property type="entry name" value="VWFA"/>
    <property type="match status" value="1"/>
</dbReference>
<keyword evidence="1" id="KW-1003">Cell membrane</keyword>
<dbReference type="RefSeq" id="WP_138666239.1">
    <property type="nucleotide sequence ID" value="NZ_VCKY01000031.1"/>
</dbReference>
<keyword evidence="3 5" id="KW-1133">Transmembrane helix</keyword>
<accession>A0A5S4FNQ7</accession>
<dbReference type="Gene3D" id="3.40.50.410">
    <property type="entry name" value="von Willebrand factor, type A domain"/>
    <property type="match status" value="1"/>
</dbReference>
<feature type="transmembrane region" description="Helical" evidence="5">
    <location>
        <begin position="292"/>
        <end position="312"/>
    </location>
</feature>
<protein>
    <submittedName>
        <fullName evidence="7">VWA domain-containing protein</fullName>
    </submittedName>
</protein>
<keyword evidence="2 5" id="KW-0812">Transmembrane</keyword>
<evidence type="ECO:0000256" key="5">
    <source>
        <dbReference type="SAM" id="Phobius"/>
    </source>
</evidence>
<dbReference type="Proteomes" id="UP000309128">
    <property type="component" value="Unassembled WGS sequence"/>
</dbReference>
<dbReference type="PANTHER" id="PTHR22550">
    <property type="entry name" value="SPORE GERMINATION PROTEIN"/>
    <property type="match status" value="1"/>
</dbReference>
<name>A0A5S4FNQ7_9ACTN</name>
<evidence type="ECO:0000313" key="7">
    <source>
        <dbReference type="EMBL" id="TMR22306.1"/>
    </source>
</evidence>
<evidence type="ECO:0000313" key="8">
    <source>
        <dbReference type="Proteomes" id="UP000309128"/>
    </source>
</evidence>
<dbReference type="InterPro" id="IPR002035">
    <property type="entry name" value="VWF_A"/>
</dbReference>
<keyword evidence="8" id="KW-1185">Reference proteome</keyword>
<evidence type="ECO:0000256" key="1">
    <source>
        <dbReference type="ARBA" id="ARBA00022475"/>
    </source>
</evidence>
<feature type="transmembrane region" description="Helical" evidence="5">
    <location>
        <begin position="6"/>
        <end position="25"/>
    </location>
</feature>
<dbReference type="PANTHER" id="PTHR22550:SF5">
    <property type="entry name" value="LEUCINE ZIPPER PROTEIN 4"/>
    <property type="match status" value="1"/>
</dbReference>
<dbReference type="OrthoDB" id="8882959at2"/>
<gene>
    <name evidence="7" type="ORF">ETD86_12185</name>
</gene>
<evidence type="ECO:0000259" key="6">
    <source>
        <dbReference type="PROSITE" id="PS50234"/>
    </source>
</evidence>
<comment type="caution">
    <text evidence="7">The sequence shown here is derived from an EMBL/GenBank/DDBJ whole genome shotgun (WGS) entry which is preliminary data.</text>
</comment>
<sequence length="324" mass="34007">MSFQAAGWLWLFVALAAAVAGYVVVQLLRPRYAARYTNPRLLDLVAPHRATWSRHLAAGLFALVMGLLIVAAARPTATVLVPRDRATIVVAIDVSLSMVATDIPPSRLQAAKSSAKRFITSLPERFNVALVSFARSAAVVVSPTVNHEAVAQAVETLRPASGTAIGEAVFSSLDAIRSFDQQAASDPPPAAIVLLSDGDNTAGRTVPEAAQDAARSKVPVSTIAFGTPNGTVEIDGRQLPVPPNTETLRTLAEGTAGRTYDAQTANSLDEVYRSIGSSLGTMAKTQEVGSVVLRWALVPAFALAGLSLLAPIKPAWSRRPARGG</sequence>
<evidence type="ECO:0000256" key="3">
    <source>
        <dbReference type="ARBA" id="ARBA00022989"/>
    </source>
</evidence>
<keyword evidence="4 5" id="KW-0472">Membrane</keyword>
<reference evidence="7 8" key="1">
    <citation type="submission" date="2019-05" db="EMBL/GenBank/DDBJ databases">
        <title>Draft genome sequence of Nonomuraea turkmeniaca DSM 43926.</title>
        <authorList>
            <person name="Saricaoglu S."/>
            <person name="Isik K."/>
        </authorList>
    </citation>
    <scope>NUCLEOTIDE SEQUENCE [LARGE SCALE GENOMIC DNA]</scope>
    <source>
        <strain evidence="7 8">DSM 43926</strain>
    </source>
</reference>
<dbReference type="SUPFAM" id="SSF53300">
    <property type="entry name" value="vWA-like"/>
    <property type="match status" value="1"/>
</dbReference>
<evidence type="ECO:0000256" key="2">
    <source>
        <dbReference type="ARBA" id="ARBA00022692"/>
    </source>
</evidence>
<dbReference type="InterPro" id="IPR036465">
    <property type="entry name" value="vWFA_dom_sf"/>
</dbReference>
<dbReference type="AlphaFoldDB" id="A0A5S4FNQ7"/>
<dbReference type="SMART" id="SM00327">
    <property type="entry name" value="VWA"/>
    <property type="match status" value="1"/>
</dbReference>
<feature type="transmembrane region" description="Helical" evidence="5">
    <location>
        <begin position="56"/>
        <end position="73"/>
    </location>
</feature>
<dbReference type="Pfam" id="PF13519">
    <property type="entry name" value="VWA_2"/>
    <property type="match status" value="1"/>
</dbReference>
<evidence type="ECO:0000256" key="4">
    <source>
        <dbReference type="ARBA" id="ARBA00023136"/>
    </source>
</evidence>
<dbReference type="InterPro" id="IPR050768">
    <property type="entry name" value="UPF0353/GerABKA_families"/>
</dbReference>